<dbReference type="CDD" id="cd07136">
    <property type="entry name" value="ALDH_YwdH-P39616"/>
    <property type="match status" value="1"/>
</dbReference>
<proteinExistence type="inferred from homology"/>
<evidence type="ECO:0000256" key="5">
    <source>
        <dbReference type="RuleBase" id="RU003345"/>
    </source>
</evidence>
<evidence type="ECO:0000256" key="2">
    <source>
        <dbReference type="ARBA" id="ARBA00023002"/>
    </source>
</evidence>
<comment type="similarity">
    <text evidence="1 3 5">Belongs to the aldehyde dehydrogenase family.</text>
</comment>
<dbReference type="PANTHER" id="PTHR43570">
    <property type="entry name" value="ALDEHYDE DEHYDROGENASE"/>
    <property type="match status" value="1"/>
</dbReference>
<organism evidence="7 8">
    <name type="scientific">Lutibacter holmesii</name>
    <dbReference type="NCBI Taxonomy" id="1137985"/>
    <lineage>
        <taxon>Bacteria</taxon>
        <taxon>Pseudomonadati</taxon>
        <taxon>Bacteroidota</taxon>
        <taxon>Flavobacteriia</taxon>
        <taxon>Flavobacteriales</taxon>
        <taxon>Flavobacteriaceae</taxon>
        <taxon>Lutibacter</taxon>
    </lineage>
</organism>
<dbReference type="InterPro" id="IPR029510">
    <property type="entry name" value="Ald_DH_CS_GLU"/>
</dbReference>
<sequence length="459" mass="51785">MMEETTEKTIVEHLKRQRTFFSSNQTKSIPFRLKQLQKLKNVILTSSKKIEAALWEDLHKSPEEAYLTEISIVLQEVNYHIKHLKKWAAPKAVSSPIHLWPSSSKIMFEPLGVSLIIAPWNYPFQLLFNSLVGSISSGCCCILKPSPDTPTIAKVMEEMIEKTFDPNYITLVQGGRETNTLLLKQRFDIIFFTGSSNVGKVVMKAASENLTPVVLELGGKSPCIVDCDADIEIAAKRIAWGKLINAGQTCIAPDYIFAHASIKDKLLQKIAQNIHQMYGDAIKNSRFYPRIVNERAMKRLETLLKQGKIYTGGIVDHTEKYISPTIIDEVQPDFLIMQEEIFGPILPVLTFNHIDETIAYINQNEKPLAFYYFGKNKKAKEVLEKTSSGGACINDTLMHITNHNLPFGGVGNSGTGKYHGKQSFLAFSNQKAVVKTPTWIDIPLKYVPFKYFKLIKKII</sequence>
<dbReference type="Pfam" id="PF00171">
    <property type="entry name" value="Aldedh"/>
    <property type="match status" value="1"/>
</dbReference>
<evidence type="ECO:0000313" key="8">
    <source>
        <dbReference type="Proteomes" id="UP001597241"/>
    </source>
</evidence>
<dbReference type="InterPro" id="IPR016162">
    <property type="entry name" value="Ald_DH_N"/>
</dbReference>
<gene>
    <name evidence="7" type="ORF">ACFQ5N_08120</name>
</gene>
<dbReference type="PIRSF" id="PIRSF036492">
    <property type="entry name" value="ALDH"/>
    <property type="match status" value="1"/>
</dbReference>
<dbReference type="Gene3D" id="3.40.605.10">
    <property type="entry name" value="Aldehyde Dehydrogenase, Chain A, domain 1"/>
    <property type="match status" value="1"/>
</dbReference>
<accession>A0ABW3WQM4</accession>
<dbReference type="PROSITE" id="PS00687">
    <property type="entry name" value="ALDEHYDE_DEHYDR_GLU"/>
    <property type="match status" value="1"/>
</dbReference>
<reference evidence="8" key="1">
    <citation type="journal article" date="2019" name="Int. J. Syst. Evol. Microbiol.">
        <title>The Global Catalogue of Microorganisms (GCM) 10K type strain sequencing project: providing services to taxonomists for standard genome sequencing and annotation.</title>
        <authorList>
            <consortium name="The Broad Institute Genomics Platform"/>
            <consortium name="The Broad Institute Genome Sequencing Center for Infectious Disease"/>
            <person name="Wu L."/>
            <person name="Ma J."/>
        </authorList>
    </citation>
    <scope>NUCLEOTIDE SEQUENCE [LARGE SCALE GENOMIC DNA]</scope>
    <source>
        <strain evidence="8">CCUG 62221</strain>
    </source>
</reference>
<dbReference type="RefSeq" id="WP_386808988.1">
    <property type="nucleotide sequence ID" value="NZ_JBHTMV010000003.1"/>
</dbReference>
<dbReference type="InterPro" id="IPR015590">
    <property type="entry name" value="Aldehyde_DH_dom"/>
</dbReference>
<comment type="caution">
    <text evidence="7">The sequence shown here is derived from an EMBL/GenBank/DDBJ whole genome shotgun (WGS) entry which is preliminary data.</text>
</comment>
<dbReference type="SUPFAM" id="SSF53720">
    <property type="entry name" value="ALDH-like"/>
    <property type="match status" value="1"/>
</dbReference>
<keyword evidence="8" id="KW-1185">Reference proteome</keyword>
<evidence type="ECO:0000256" key="1">
    <source>
        <dbReference type="ARBA" id="ARBA00009986"/>
    </source>
</evidence>
<dbReference type="InterPro" id="IPR016163">
    <property type="entry name" value="Ald_DH_C"/>
</dbReference>
<evidence type="ECO:0000256" key="3">
    <source>
        <dbReference type="PIRNR" id="PIRNR036492"/>
    </source>
</evidence>
<name>A0ABW3WQM4_9FLAO</name>
<dbReference type="InterPro" id="IPR016160">
    <property type="entry name" value="Ald_DH_CS_CYS"/>
</dbReference>
<feature type="active site" evidence="4">
    <location>
        <position position="216"/>
    </location>
</feature>
<dbReference type="EMBL" id="JBHTMV010000003">
    <property type="protein sequence ID" value="MFD1293797.1"/>
    <property type="molecule type" value="Genomic_DNA"/>
</dbReference>
<dbReference type="PANTHER" id="PTHR43570:SF16">
    <property type="entry name" value="ALDEHYDE DEHYDROGENASE TYPE III, ISOFORM Q"/>
    <property type="match status" value="1"/>
</dbReference>
<evidence type="ECO:0000256" key="4">
    <source>
        <dbReference type="PROSITE-ProRule" id="PRU10007"/>
    </source>
</evidence>
<dbReference type="InterPro" id="IPR012394">
    <property type="entry name" value="Aldehyde_DH_NAD(P)"/>
</dbReference>
<protein>
    <recommendedName>
        <fullName evidence="3">Aldehyde dehydrogenase</fullName>
    </recommendedName>
</protein>
<dbReference type="PROSITE" id="PS00070">
    <property type="entry name" value="ALDEHYDE_DEHYDR_CYS"/>
    <property type="match status" value="1"/>
</dbReference>
<evidence type="ECO:0000313" key="7">
    <source>
        <dbReference type="EMBL" id="MFD1293797.1"/>
    </source>
</evidence>
<evidence type="ECO:0000259" key="6">
    <source>
        <dbReference type="Pfam" id="PF00171"/>
    </source>
</evidence>
<dbReference type="Proteomes" id="UP001597241">
    <property type="component" value="Unassembled WGS sequence"/>
</dbReference>
<dbReference type="InterPro" id="IPR016161">
    <property type="entry name" value="Ald_DH/histidinol_DH"/>
</dbReference>
<feature type="domain" description="Aldehyde dehydrogenase" evidence="6">
    <location>
        <begin position="5"/>
        <end position="433"/>
    </location>
</feature>
<dbReference type="Gene3D" id="3.40.309.10">
    <property type="entry name" value="Aldehyde Dehydrogenase, Chain A, domain 2"/>
    <property type="match status" value="1"/>
</dbReference>
<keyword evidence="2 3" id="KW-0560">Oxidoreductase</keyword>